<dbReference type="PANTHER" id="PTHR35149">
    <property type="entry name" value="SLL5132 PROTEIN"/>
    <property type="match status" value="1"/>
</dbReference>
<protein>
    <recommendedName>
        <fullName evidence="5">DUF262 domain-containing protein</fullName>
    </recommendedName>
</protein>
<dbReference type="PANTHER" id="PTHR35149:SF1">
    <property type="entry name" value="DUF5655 DOMAIN-CONTAINING PROTEIN"/>
    <property type="match status" value="1"/>
</dbReference>
<dbReference type="EMBL" id="CP024870">
    <property type="protein sequence ID" value="ATX71226.1"/>
    <property type="molecule type" value="Genomic_DNA"/>
</dbReference>
<dbReference type="Pfam" id="PF03235">
    <property type="entry name" value="GmrSD_N"/>
    <property type="match status" value="1"/>
</dbReference>
<dbReference type="AlphaFoldDB" id="A0A2K8KPS3"/>
<evidence type="ECO:0000313" key="3">
    <source>
        <dbReference type="EMBL" id="ATX71226.1"/>
    </source>
</evidence>
<evidence type="ECO:0000259" key="1">
    <source>
        <dbReference type="Pfam" id="PF03235"/>
    </source>
</evidence>
<evidence type="ECO:0008006" key="5">
    <source>
        <dbReference type="Google" id="ProtNLM"/>
    </source>
</evidence>
<reference evidence="3 4" key="1">
    <citation type="submission" date="2017-11" db="EMBL/GenBank/DDBJ databases">
        <title>Complete genome sequence of Spiroplasma clarkii CN-5 (DSM 19994).</title>
        <authorList>
            <person name="Tsai Y.-M."/>
            <person name="Chang A."/>
            <person name="Lo W.-S."/>
            <person name="Kuo C.-H."/>
        </authorList>
    </citation>
    <scope>NUCLEOTIDE SEQUENCE [LARGE SCALE GENOMIC DNA]</scope>
    <source>
        <strain evidence="3 4">CN-5</strain>
    </source>
</reference>
<accession>A0A2K8KPS3</accession>
<gene>
    <name evidence="3" type="ORF">SCLAR_v1c09200</name>
</gene>
<evidence type="ECO:0000313" key="4">
    <source>
        <dbReference type="Proteomes" id="UP000231179"/>
    </source>
</evidence>
<name>A0A2K8KPS3_9MOLU</name>
<organism evidence="3 4">
    <name type="scientific">Spiroplasma clarkii</name>
    <dbReference type="NCBI Taxonomy" id="2139"/>
    <lineage>
        <taxon>Bacteria</taxon>
        <taxon>Bacillati</taxon>
        <taxon>Mycoplasmatota</taxon>
        <taxon>Mollicutes</taxon>
        <taxon>Entomoplasmatales</taxon>
        <taxon>Spiroplasmataceae</taxon>
        <taxon>Spiroplasma</taxon>
    </lineage>
</organism>
<dbReference type="RefSeq" id="WP_100254764.1">
    <property type="nucleotide sequence ID" value="NZ_CP024870.1"/>
</dbReference>
<dbReference type="Proteomes" id="UP000231179">
    <property type="component" value="Chromosome"/>
</dbReference>
<feature type="domain" description="GmrSD restriction endonucleases N-terminal" evidence="1">
    <location>
        <begin position="182"/>
        <end position="413"/>
    </location>
</feature>
<keyword evidence="4" id="KW-1185">Reference proteome</keyword>
<proteinExistence type="predicted"/>
<sequence length="818" mass="96972">MYSKNFEFIKNYSNYAWAYEDIGGIERETIYKNKYFVIMESAKLIERLLKQILASQQSKSLDFLINSFKDYCEYEKKHALPSSILTSLKYIQRSRNESAHYSDNGNFEDNSSNTLISLLNFVWHIWKIIHFIIYLFENKDLKIPEFDDKIYYEKSNLTRNIGDEDKFKYESKDITLEKLSIGELVLSENNTFIIPPYQRDYRWEIDECQELINQLIAKFNTFEQVYFGAIACRVEQVVNLKKQNIRLIDGQQRITTSLLLFKAMNDLIKDKVVEEELDLQKLPIELKNLFEYKENNMYSDKKIKEKYKNSTAAEKQNDALYLILKGFQNKTQFNNDKKLNIGLVTKNYDFFINTLKTWPIDDLIDLFNYYYNNFIISCIKFEDEKVNEMEIFENLNSKGKDLDTFDMIKNYIFTTVKKNVFEENTSEITKEFNWYFNFNRITSLKGKNDEQAKKYESFLYSFLTYQNARIGFYEGKIKTNKKSILSSFKVFHRQMNLDLDSYKKACERLGRYFYIYRLITIEKGYLDRNSEFYPLATTLANIAHKDFLIILLFYLVDVYSRESWNPRELRISFSNLTSLEKCLFEVEKWIIFLVQVRGTGQSLTPLMIRLIKYLDAFSGLSNFLTELPKILQDWFSDKVSENKENENLLIGTKEALPLRVDIINSLSNDNIQDNNIAQALLSRLENHWITLNNKATNKITYTKPTLEHIMPNKLNSDWKDMLRDNKKWDQELTDKHKSYSDRIGNYLILDKPNNSELGNSKWENKKYSYSKTQSVLARIPFTVAGEDLLKLDKFDFDSIKDRSAKFAKLLVDDIYGIK</sequence>
<feature type="domain" description="GmrSD restriction endonucleases C-terminal" evidence="2">
    <location>
        <begin position="663"/>
        <end position="808"/>
    </location>
</feature>
<evidence type="ECO:0000259" key="2">
    <source>
        <dbReference type="Pfam" id="PF07510"/>
    </source>
</evidence>
<dbReference type="InterPro" id="IPR004919">
    <property type="entry name" value="GmrSD_N"/>
</dbReference>
<dbReference type="Pfam" id="PF07510">
    <property type="entry name" value="GmrSD_C"/>
    <property type="match status" value="1"/>
</dbReference>
<dbReference type="InterPro" id="IPR011089">
    <property type="entry name" value="GmrSD_C"/>
</dbReference>